<evidence type="ECO:0000259" key="11">
    <source>
        <dbReference type="PROSITE" id="PS50808"/>
    </source>
</evidence>
<feature type="domain" description="BED-type" evidence="11">
    <location>
        <begin position="12"/>
        <end position="70"/>
    </location>
</feature>
<gene>
    <name evidence="12" type="ORF">QQF64_034152</name>
</gene>
<dbReference type="SUPFAM" id="SSF57667">
    <property type="entry name" value="beta-beta-alpha zinc fingers"/>
    <property type="match status" value="1"/>
</dbReference>
<reference evidence="12 13" key="1">
    <citation type="submission" date="2023-09" db="EMBL/GenBank/DDBJ databases">
        <authorList>
            <person name="Wang M."/>
        </authorList>
    </citation>
    <scope>NUCLEOTIDE SEQUENCE [LARGE SCALE GENOMIC DNA]</scope>
    <source>
        <strain evidence="12">GT-2023</strain>
        <tissue evidence="12">Liver</tissue>
    </source>
</reference>
<comment type="subcellular location">
    <subcellularLocation>
        <location evidence="1">Nucleus</location>
    </subcellularLocation>
</comment>
<dbReference type="PANTHER" id="PTHR46481:SF9">
    <property type="entry name" value="ZINC FINGER BED DOMAIN-CONTAINING PROTEIN 1-LIKE"/>
    <property type="match status" value="1"/>
</dbReference>
<keyword evidence="2" id="KW-0479">Metal-binding</keyword>
<comment type="caution">
    <text evidence="12">The sequence shown here is derived from an EMBL/GenBank/DDBJ whole genome shotgun (WGS) entry which is preliminary data.</text>
</comment>
<evidence type="ECO:0000256" key="2">
    <source>
        <dbReference type="ARBA" id="ARBA00022723"/>
    </source>
</evidence>
<dbReference type="Proteomes" id="UP001558613">
    <property type="component" value="Unassembled WGS sequence"/>
</dbReference>
<dbReference type="InterPro" id="IPR008906">
    <property type="entry name" value="HATC_C_dom"/>
</dbReference>
<feature type="region of interest" description="Disordered" evidence="10">
    <location>
        <begin position="304"/>
        <end position="327"/>
    </location>
</feature>
<dbReference type="EMBL" id="JAYMGO010000009">
    <property type="protein sequence ID" value="KAL1268789.1"/>
    <property type="molecule type" value="Genomic_DNA"/>
</dbReference>
<evidence type="ECO:0000256" key="4">
    <source>
        <dbReference type="ARBA" id="ARBA00022833"/>
    </source>
</evidence>
<keyword evidence="13" id="KW-1185">Reference proteome</keyword>
<evidence type="ECO:0000256" key="8">
    <source>
        <dbReference type="ARBA" id="ARBA00023242"/>
    </source>
</evidence>
<name>A0ABR3MVX3_9TELE</name>
<dbReference type="PROSITE" id="PS50808">
    <property type="entry name" value="ZF_BED"/>
    <property type="match status" value="1"/>
</dbReference>
<dbReference type="InterPro" id="IPR012337">
    <property type="entry name" value="RNaseH-like_sf"/>
</dbReference>
<dbReference type="InterPro" id="IPR036236">
    <property type="entry name" value="Znf_C2H2_sf"/>
</dbReference>
<dbReference type="Pfam" id="PF02892">
    <property type="entry name" value="zf-BED"/>
    <property type="match status" value="1"/>
</dbReference>
<proteinExistence type="predicted"/>
<organism evidence="12 13">
    <name type="scientific">Cirrhinus molitorella</name>
    <name type="common">mud carp</name>
    <dbReference type="NCBI Taxonomy" id="172907"/>
    <lineage>
        <taxon>Eukaryota</taxon>
        <taxon>Metazoa</taxon>
        <taxon>Chordata</taxon>
        <taxon>Craniata</taxon>
        <taxon>Vertebrata</taxon>
        <taxon>Euteleostomi</taxon>
        <taxon>Actinopterygii</taxon>
        <taxon>Neopterygii</taxon>
        <taxon>Teleostei</taxon>
        <taxon>Ostariophysi</taxon>
        <taxon>Cypriniformes</taxon>
        <taxon>Cyprinidae</taxon>
        <taxon>Labeoninae</taxon>
        <taxon>Labeonini</taxon>
        <taxon>Cirrhinus</taxon>
    </lineage>
</organism>
<dbReference type="PANTHER" id="PTHR46481">
    <property type="entry name" value="ZINC FINGER BED DOMAIN-CONTAINING PROTEIN 4"/>
    <property type="match status" value="1"/>
</dbReference>
<evidence type="ECO:0000256" key="9">
    <source>
        <dbReference type="PROSITE-ProRule" id="PRU00027"/>
    </source>
</evidence>
<keyword evidence="7" id="KW-0804">Transcription</keyword>
<keyword evidence="4" id="KW-0862">Zinc</keyword>
<evidence type="ECO:0000313" key="12">
    <source>
        <dbReference type="EMBL" id="KAL1268789.1"/>
    </source>
</evidence>
<dbReference type="InterPro" id="IPR052035">
    <property type="entry name" value="ZnF_BED_domain_contain"/>
</dbReference>
<evidence type="ECO:0000256" key="3">
    <source>
        <dbReference type="ARBA" id="ARBA00022771"/>
    </source>
</evidence>
<evidence type="ECO:0000256" key="7">
    <source>
        <dbReference type="ARBA" id="ARBA00023163"/>
    </source>
</evidence>
<evidence type="ECO:0000256" key="6">
    <source>
        <dbReference type="ARBA" id="ARBA00023125"/>
    </source>
</evidence>
<keyword evidence="5" id="KW-0805">Transcription regulation</keyword>
<evidence type="ECO:0000256" key="10">
    <source>
        <dbReference type="SAM" id="MobiDB-lite"/>
    </source>
</evidence>
<dbReference type="InterPro" id="IPR003656">
    <property type="entry name" value="Znf_BED"/>
</dbReference>
<dbReference type="Gene3D" id="1.10.10.1070">
    <property type="entry name" value="Zinc finger, BED domain-containing"/>
    <property type="match status" value="1"/>
</dbReference>
<protein>
    <recommendedName>
        <fullName evidence="11">BED-type domain-containing protein</fullName>
    </recommendedName>
</protein>
<keyword evidence="8" id="KW-0539">Nucleus</keyword>
<evidence type="ECO:0000313" key="13">
    <source>
        <dbReference type="Proteomes" id="UP001558613"/>
    </source>
</evidence>
<dbReference type="SUPFAM" id="SSF53098">
    <property type="entry name" value="Ribonuclease H-like"/>
    <property type="match status" value="1"/>
</dbReference>
<dbReference type="Pfam" id="PF05699">
    <property type="entry name" value="Dimer_Tnp_hAT"/>
    <property type="match status" value="1"/>
</dbReference>
<keyword evidence="6" id="KW-0238">DNA-binding</keyword>
<evidence type="ECO:0000256" key="5">
    <source>
        <dbReference type="ARBA" id="ARBA00023015"/>
    </source>
</evidence>
<accession>A0ABR3MVX3</accession>
<evidence type="ECO:0000256" key="1">
    <source>
        <dbReference type="ARBA" id="ARBA00004123"/>
    </source>
</evidence>
<sequence>MDEREIQSAPSSLKAKVWRHFGFYRMPGSTALDMTHTVCKLCKTKTKYFGSTTNARAHITRHHPELSDTEQSQPPAADQRTLQCFTKLPANSERAKKITRSIACFIAKDLRPYSVVENEGFVCMLQTAEPSSPRCHDCLGGSGELLVFFHRSAIANHELIEKQKLLQLPVHKLKTDVATRWNSALDMIERFLEQQPAICAALLSPQVRKSGSDICTLSDTDISAAEDIASALKPMKDATHIMSEDSTPTLSVIAPLHAQLLHDTEAAGVAAADTPALPFITEEDQLEIHANVVAEVAALERQVNSEEAEVESETPQQEEGPAPKRRPSALVTLLGKTFTEVSVVRTSASSRAEEELKKYLEAPPLSLSENPLSWWRTHQTAFPLLAGLAKRYLCIPGTSVAAERVFSTAGDIVTAQRSSLTPAHVDQLLFLQKNLNVASANGQ</sequence>
<keyword evidence="3 9" id="KW-0863">Zinc-finger</keyword>
<dbReference type="SUPFAM" id="SSF140996">
    <property type="entry name" value="Hermes dimerisation domain"/>
    <property type="match status" value="1"/>
</dbReference>